<organism evidence="1">
    <name type="scientific">Rhizophora mucronata</name>
    <name type="common">Asiatic mangrove</name>
    <dbReference type="NCBI Taxonomy" id="61149"/>
    <lineage>
        <taxon>Eukaryota</taxon>
        <taxon>Viridiplantae</taxon>
        <taxon>Streptophyta</taxon>
        <taxon>Embryophyta</taxon>
        <taxon>Tracheophyta</taxon>
        <taxon>Spermatophyta</taxon>
        <taxon>Magnoliopsida</taxon>
        <taxon>eudicotyledons</taxon>
        <taxon>Gunneridae</taxon>
        <taxon>Pentapetalae</taxon>
        <taxon>rosids</taxon>
        <taxon>fabids</taxon>
        <taxon>Malpighiales</taxon>
        <taxon>Rhizophoraceae</taxon>
        <taxon>Rhizophora</taxon>
    </lineage>
</organism>
<name>A0A2P2NBU7_RHIMU</name>
<dbReference type="AlphaFoldDB" id="A0A2P2NBU7"/>
<dbReference type="EMBL" id="GGEC01059469">
    <property type="protein sequence ID" value="MBX39953.1"/>
    <property type="molecule type" value="Transcribed_RNA"/>
</dbReference>
<reference evidence="1" key="1">
    <citation type="submission" date="2018-02" db="EMBL/GenBank/DDBJ databases">
        <title>Rhizophora mucronata_Transcriptome.</title>
        <authorList>
            <person name="Meera S.P."/>
            <person name="Sreeshan A."/>
            <person name="Augustine A."/>
        </authorList>
    </citation>
    <scope>NUCLEOTIDE SEQUENCE</scope>
    <source>
        <tissue evidence="1">Leaf</tissue>
    </source>
</reference>
<evidence type="ECO:0000313" key="1">
    <source>
        <dbReference type="EMBL" id="MBX39953.1"/>
    </source>
</evidence>
<sequence>MSLAPYLLWPFDAPLVCLCSKFSHMGNIRPCIKPLLAFFPQRGLWLEECIASRLQFFDAS</sequence>
<proteinExistence type="predicted"/>
<accession>A0A2P2NBU7</accession>
<protein>
    <submittedName>
        <fullName evidence="1">Uncharacterized protein</fullName>
    </submittedName>
</protein>